<evidence type="ECO:0000256" key="2">
    <source>
        <dbReference type="ARBA" id="ARBA00007749"/>
    </source>
</evidence>
<evidence type="ECO:0000313" key="7">
    <source>
        <dbReference type="EMBL" id="KAB0678513.1"/>
    </source>
</evidence>
<evidence type="ECO:0000259" key="6">
    <source>
        <dbReference type="SMART" id="SM00849"/>
    </source>
</evidence>
<gene>
    <name evidence="7" type="ORF">F6X38_15925</name>
</gene>
<evidence type="ECO:0000256" key="5">
    <source>
        <dbReference type="ARBA" id="ARBA00022833"/>
    </source>
</evidence>
<sequence>MADPTPSPAWDVFVIEYARSRDQPVVDLVNGAYGKGVVDVPFSFVLARRGDDVVLVDTGFMNEGSGAGMSERFGIPEWISPLRMLAELGVAPDDVTHILLSHAHFDHMGSIGEFRRAKLFIQKRELLSWHEAMALPARFGYLTAIINPDDLRAAFDASVEHRLTLVDGDRNDVLPGIHLRLGEGHTIGQQFVVIETARGPTVVSGDCVYSSTNILGHNHDGVYAPLNNAIGSVWDQLKTIDRINDAIAGDLTRLIILHDTEHWRHFTLHATVDGFRIMRV</sequence>
<comment type="cofactor">
    <cofactor evidence="1">
        <name>Zn(2+)</name>
        <dbReference type="ChEBI" id="CHEBI:29105"/>
    </cofactor>
</comment>
<dbReference type="InterPro" id="IPR051013">
    <property type="entry name" value="MBL_superfamily_lactonases"/>
</dbReference>
<evidence type="ECO:0000313" key="8">
    <source>
        <dbReference type="Proteomes" id="UP000432089"/>
    </source>
</evidence>
<feature type="domain" description="Metallo-beta-lactamase" evidence="6">
    <location>
        <begin position="40"/>
        <end position="250"/>
    </location>
</feature>
<dbReference type="AlphaFoldDB" id="A0A7V7PMN7"/>
<dbReference type="InterPro" id="IPR036866">
    <property type="entry name" value="RibonucZ/Hydroxyglut_hydro"/>
</dbReference>
<keyword evidence="5" id="KW-0862">Zinc</keyword>
<dbReference type="EMBL" id="VZDO01000013">
    <property type="protein sequence ID" value="KAB0678513.1"/>
    <property type="molecule type" value="Genomic_DNA"/>
</dbReference>
<comment type="similarity">
    <text evidence="2">Belongs to the metallo-beta-lactamase superfamily.</text>
</comment>
<dbReference type="CDD" id="cd07729">
    <property type="entry name" value="AHL_lactonase_MBL-fold"/>
    <property type="match status" value="1"/>
</dbReference>
<name>A0A7V7PMN7_9HYPH</name>
<reference evidence="7 8" key="1">
    <citation type="submission" date="2019-09" db="EMBL/GenBank/DDBJ databases">
        <title>YIM 132180 draft genome.</title>
        <authorList>
            <person name="Zhang K."/>
        </authorList>
    </citation>
    <scope>NUCLEOTIDE SEQUENCE [LARGE SCALE GENOMIC DNA]</scope>
    <source>
        <strain evidence="7 8">YIM 132180</strain>
    </source>
</reference>
<comment type="caution">
    <text evidence="7">The sequence shown here is derived from an EMBL/GenBank/DDBJ whole genome shotgun (WGS) entry which is preliminary data.</text>
</comment>
<dbReference type="SUPFAM" id="SSF56281">
    <property type="entry name" value="Metallo-hydrolase/oxidoreductase"/>
    <property type="match status" value="1"/>
</dbReference>
<dbReference type="Pfam" id="PF00753">
    <property type="entry name" value="Lactamase_B"/>
    <property type="match status" value="1"/>
</dbReference>
<accession>A0A7V7PMN7</accession>
<dbReference type="PANTHER" id="PTHR42978:SF7">
    <property type="entry name" value="METALLO-HYDROLASE RV2300C-RELATED"/>
    <property type="match status" value="1"/>
</dbReference>
<evidence type="ECO:0000256" key="4">
    <source>
        <dbReference type="ARBA" id="ARBA00022801"/>
    </source>
</evidence>
<evidence type="ECO:0000256" key="3">
    <source>
        <dbReference type="ARBA" id="ARBA00022723"/>
    </source>
</evidence>
<dbReference type="GO" id="GO:0046872">
    <property type="term" value="F:metal ion binding"/>
    <property type="evidence" value="ECO:0007669"/>
    <property type="project" value="UniProtKB-KW"/>
</dbReference>
<dbReference type="SMART" id="SM00849">
    <property type="entry name" value="Lactamase_B"/>
    <property type="match status" value="1"/>
</dbReference>
<dbReference type="Proteomes" id="UP000432089">
    <property type="component" value="Unassembled WGS sequence"/>
</dbReference>
<proteinExistence type="inferred from homology"/>
<protein>
    <submittedName>
        <fullName evidence="7">N-acyl homoserine lactonase family protein</fullName>
    </submittedName>
</protein>
<keyword evidence="8" id="KW-1185">Reference proteome</keyword>
<keyword evidence="3" id="KW-0479">Metal-binding</keyword>
<evidence type="ECO:0000256" key="1">
    <source>
        <dbReference type="ARBA" id="ARBA00001947"/>
    </source>
</evidence>
<dbReference type="GO" id="GO:0016787">
    <property type="term" value="F:hydrolase activity"/>
    <property type="evidence" value="ECO:0007669"/>
    <property type="project" value="UniProtKB-KW"/>
</dbReference>
<dbReference type="InterPro" id="IPR001279">
    <property type="entry name" value="Metallo-B-lactamas"/>
</dbReference>
<organism evidence="7 8">
    <name type="scientific">Plantimonas leprariae</name>
    <dbReference type="NCBI Taxonomy" id="2615207"/>
    <lineage>
        <taxon>Bacteria</taxon>
        <taxon>Pseudomonadati</taxon>
        <taxon>Pseudomonadota</taxon>
        <taxon>Alphaproteobacteria</taxon>
        <taxon>Hyphomicrobiales</taxon>
        <taxon>Aurantimonadaceae</taxon>
        <taxon>Plantimonas</taxon>
    </lineage>
</organism>
<keyword evidence="4" id="KW-0378">Hydrolase</keyword>
<dbReference type="Gene3D" id="3.60.15.10">
    <property type="entry name" value="Ribonuclease Z/Hydroxyacylglutathione hydrolase-like"/>
    <property type="match status" value="1"/>
</dbReference>
<dbReference type="RefSeq" id="WP_150971300.1">
    <property type="nucleotide sequence ID" value="NZ_VZDO01000013.1"/>
</dbReference>
<dbReference type="PANTHER" id="PTHR42978">
    <property type="entry name" value="QUORUM-QUENCHING LACTONASE YTNP-RELATED-RELATED"/>
    <property type="match status" value="1"/>
</dbReference>